<name>A0A382D715_9ZZZZ</name>
<gene>
    <name evidence="1" type="ORF">METZ01_LOCUS186251</name>
</gene>
<proteinExistence type="predicted"/>
<reference evidence="1" key="1">
    <citation type="submission" date="2018-05" db="EMBL/GenBank/DDBJ databases">
        <authorList>
            <person name="Lanie J.A."/>
            <person name="Ng W.-L."/>
            <person name="Kazmierczak K.M."/>
            <person name="Andrzejewski T.M."/>
            <person name="Davidsen T.M."/>
            <person name="Wayne K.J."/>
            <person name="Tettelin H."/>
            <person name="Glass J.I."/>
            <person name="Rusch D."/>
            <person name="Podicherti R."/>
            <person name="Tsui H.-C.T."/>
            <person name="Winkler M.E."/>
        </authorList>
    </citation>
    <scope>NUCLEOTIDE SEQUENCE</scope>
</reference>
<feature type="non-terminal residue" evidence="1">
    <location>
        <position position="239"/>
    </location>
</feature>
<protein>
    <submittedName>
        <fullName evidence="1">Uncharacterized protein</fullName>
    </submittedName>
</protein>
<sequence>MNFKIKVLFIFSLSLVFFLACEDEEGKDRPKELVGTWYLHEANSSLELTSKIDQTALDPFSKGTSSLSVKGNSSDILLNHMMVQYDYYSGGESIILSNRPFFDDFSDDMNFPSILLILGKDDMGEQIAYMQAMLSPDEYGIYFNISDFVYDKDNHSLQMTDTLFAMNMVTGEPDQSDYHVLYGTYQAKTINLSANTPKSFDFPPIAQDMVYNEESMTLEENGQVTMSHVDSYDGTKHDE</sequence>
<accession>A0A382D715</accession>
<organism evidence="1">
    <name type="scientific">marine metagenome</name>
    <dbReference type="NCBI Taxonomy" id="408172"/>
    <lineage>
        <taxon>unclassified sequences</taxon>
        <taxon>metagenomes</taxon>
        <taxon>ecological metagenomes</taxon>
    </lineage>
</organism>
<dbReference type="EMBL" id="UINC01037629">
    <property type="protein sequence ID" value="SVB33397.1"/>
    <property type="molecule type" value="Genomic_DNA"/>
</dbReference>
<evidence type="ECO:0000313" key="1">
    <source>
        <dbReference type="EMBL" id="SVB33397.1"/>
    </source>
</evidence>
<dbReference type="AlphaFoldDB" id="A0A382D715"/>
<dbReference type="PROSITE" id="PS51257">
    <property type="entry name" value="PROKAR_LIPOPROTEIN"/>
    <property type="match status" value="1"/>
</dbReference>